<gene>
    <name evidence="3" type="ORF">Pmar_PMAR024705</name>
</gene>
<protein>
    <submittedName>
        <fullName evidence="3">Uncharacterized protein</fullName>
    </submittedName>
</protein>
<dbReference type="OrthoDB" id="10589320at2759"/>
<dbReference type="EMBL" id="GG687290">
    <property type="protein sequence ID" value="EEQ97264.1"/>
    <property type="molecule type" value="Genomic_DNA"/>
</dbReference>
<evidence type="ECO:0000313" key="4">
    <source>
        <dbReference type="Proteomes" id="UP000007800"/>
    </source>
</evidence>
<accession>C5M134</accession>
<dbReference type="Proteomes" id="UP000007800">
    <property type="component" value="Unassembled WGS sequence"/>
</dbReference>
<dbReference type="GeneID" id="9054412"/>
<reference evidence="3 4" key="1">
    <citation type="submission" date="2008-07" db="EMBL/GenBank/DDBJ databases">
        <authorList>
            <person name="El-Sayed N."/>
            <person name="Caler E."/>
            <person name="Inman J."/>
            <person name="Amedeo P."/>
            <person name="Hass B."/>
            <person name="Wortman J."/>
        </authorList>
    </citation>
    <scope>NUCLEOTIDE SEQUENCE [LARGE SCALE GENOMIC DNA]</scope>
    <source>
        <strain evidence="4">ATCC 50983 / TXsc</strain>
    </source>
</reference>
<feature type="transmembrane region" description="Helical" evidence="2">
    <location>
        <begin position="20"/>
        <end position="40"/>
    </location>
</feature>
<evidence type="ECO:0000313" key="3">
    <source>
        <dbReference type="EMBL" id="EEQ97264.1"/>
    </source>
</evidence>
<evidence type="ECO:0000256" key="2">
    <source>
        <dbReference type="SAM" id="Phobius"/>
    </source>
</evidence>
<dbReference type="InParanoid" id="C5M134"/>
<evidence type="ECO:0000256" key="1">
    <source>
        <dbReference type="SAM" id="MobiDB-lite"/>
    </source>
</evidence>
<dbReference type="RefSeq" id="XP_002764547.1">
    <property type="nucleotide sequence ID" value="XM_002764501.1"/>
</dbReference>
<dbReference type="AlphaFoldDB" id="C5M134"/>
<organism evidence="4">
    <name type="scientific">Perkinsus marinus (strain ATCC 50983 / TXsc)</name>
    <dbReference type="NCBI Taxonomy" id="423536"/>
    <lineage>
        <taxon>Eukaryota</taxon>
        <taxon>Sar</taxon>
        <taxon>Alveolata</taxon>
        <taxon>Perkinsozoa</taxon>
        <taxon>Perkinsea</taxon>
        <taxon>Perkinsida</taxon>
        <taxon>Perkinsidae</taxon>
        <taxon>Perkinsus</taxon>
    </lineage>
</organism>
<proteinExistence type="predicted"/>
<keyword evidence="2" id="KW-0812">Transmembrane</keyword>
<keyword evidence="4" id="KW-1185">Reference proteome</keyword>
<name>C5M134_PERM5</name>
<sequence>MVSNTAPPTFLAPATVQSHGFLGWTLFILLLFIVAGLLYWHTQSGRKGPKSARHGEAATAASDGLWRQRSRSEKALDLHRGEEEHTFCRTRGVMIQVAEVTDALLEKRIGFDYSSTASNWDTQNDASWKAVTNKKVPKGAGSEASTAVGR</sequence>
<feature type="region of interest" description="Disordered" evidence="1">
    <location>
        <begin position="46"/>
        <end position="68"/>
    </location>
</feature>
<keyword evidence="2" id="KW-0472">Membrane</keyword>
<keyword evidence="2" id="KW-1133">Transmembrane helix</keyword>